<name>A0A317G3Z8_BUTFI</name>
<dbReference type="NCBIfam" id="TIGR03506">
    <property type="entry name" value="FlgEFG_subfam"/>
    <property type="match status" value="1"/>
</dbReference>
<dbReference type="AlphaFoldDB" id="A0A317G3Z8"/>
<dbReference type="Pfam" id="PF22692">
    <property type="entry name" value="LlgE_F_G_D1"/>
    <property type="match status" value="1"/>
</dbReference>
<keyword evidence="9" id="KW-0282">Flagellum</keyword>
<keyword evidence="9" id="KW-0969">Cilium</keyword>
<dbReference type="Proteomes" id="UP000245488">
    <property type="component" value="Chromosome"/>
</dbReference>
<feature type="domain" description="Flagellar basal-body/hook protein C-terminal" evidence="7">
    <location>
        <begin position="423"/>
        <end position="467"/>
    </location>
</feature>
<dbReference type="PANTHER" id="PTHR30435:SF1">
    <property type="entry name" value="FLAGELLAR HOOK PROTEIN FLGE"/>
    <property type="match status" value="1"/>
</dbReference>
<dbReference type="Pfam" id="PF00460">
    <property type="entry name" value="Flg_bb_rod"/>
    <property type="match status" value="1"/>
</dbReference>
<dbReference type="PROSITE" id="PS00588">
    <property type="entry name" value="FLAGELLA_BB_ROD"/>
    <property type="match status" value="1"/>
</dbReference>
<dbReference type="SUPFAM" id="SSF117143">
    <property type="entry name" value="Flagellar hook protein flgE"/>
    <property type="match status" value="1"/>
</dbReference>
<dbReference type="InterPro" id="IPR001444">
    <property type="entry name" value="Flag_bb_rod_N"/>
</dbReference>
<evidence type="ECO:0000256" key="5">
    <source>
        <dbReference type="SAM" id="MobiDB-lite"/>
    </source>
</evidence>
<proteinExistence type="inferred from homology"/>
<comment type="function">
    <text evidence="4">A flexible structure which links the flagellar filament to the drive apparatus in the basal body.</text>
</comment>
<evidence type="ECO:0000259" key="7">
    <source>
        <dbReference type="Pfam" id="PF06429"/>
    </source>
</evidence>
<dbReference type="InterPro" id="IPR037925">
    <property type="entry name" value="FlgE/F/G-like"/>
</dbReference>
<protein>
    <recommendedName>
        <fullName evidence="4">Flagellar hook protein FlgE</fullName>
    </recommendedName>
</protein>
<comment type="similarity">
    <text evidence="2 4">Belongs to the flagella basal body rod proteins family.</text>
</comment>
<organism evidence="9 10">
    <name type="scientific">Butyrivibrio fibrisolvens</name>
    <dbReference type="NCBI Taxonomy" id="831"/>
    <lineage>
        <taxon>Bacteria</taxon>
        <taxon>Bacillati</taxon>
        <taxon>Bacillota</taxon>
        <taxon>Clostridia</taxon>
        <taxon>Lachnospirales</taxon>
        <taxon>Lachnospiraceae</taxon>
        <taxon>Butyrivibrio</taxon>
    </lineage>
</organism>
<comment type="subcellular location">
    <subcellularLocation>
        <location evidence="1 4">Bacterial flagellum basal body</location>
    </subcellularLocation>
</comment>
<gene>
    <name evidence="9" type="ORF">CPT75_17115</name>
</gene>
<dbReference type="GO" id="GO:0009424">
    <property type="term" value="C:bacterial-type flagellum hook"/>
    <property type="evidence" value="ECO:0007669"/>
    <property type="project" value="TreeGrafter"/>
</dbReference>
<dbReference type="EMBL" id="NXNG01000001">
    <property type="protein sequence ID" value="PWT28708.1"/>
    <property type="molecule type" value="Genomic_DNA"/>
</dbReference>
<feature type="domain" description="Flagellar hook protein FlgE/F/G-like D1" evidence="8">
    <location>
        <begin position="128"/>
        <end position="173"/>
    </location>
</feature>
<dbReference type="GO" id="GO:0005829">
    <property type="term" value="C:cytosol"/>
    <property type="evidence" value="ECO:0007669"/>
    <property type="project" value="TreeGrafter"/>
</dbReference>
<sequence>MTALISKWLFATRSGKNPPQEAAYVIPGKEVFMLRSLYSAVSGLNIHQTQMDVIGNNIANVNTNGYKSKATNFSDILYQSKQRASGPSEATGSINPIQIGLGGRVAAVDTNITKQGSALTTSAPFNMMINGDAFFVVTDGTNQYYTRDGDFFVDGEINEIGNPEDDEGYLVTSSLGYYVLGWQSADGATVNTDGALDRIMLMGPDVEDSPGEPTTYITVTGNVDKMDSSIYTKEGHGVSAGALIPGEEGFESYNINFSITDAGDDDDTTYLMTLTGVTDSTGKSVDFEEQEIELTYSPADGKLTSAETANINVGGVGITVDISRTTNYNTSGTTTLRTSRGDAEGNGEGQEDGKMSGIAIQRDGRIYAKYTNGDTRLLAQMATATFMNATGLVNEGDNLYSASNASGDPDIAPVTESGGSISTGVLEASNVDLSDEFTRMITAQRAFQANSRVITTSDTMLSELRNLKST</sequence>
<accession>A0A317G3Z8</accession>
<evidence type="ECO:0000256" key="2">
    <source>
        <dbReference type="ARBA" id="ARBA00009677"/>
    </source>
</evidence>
<evidence type="ECO:0000256" key="3">
    <source>
        <dbReference type="ARBA" id="ARBA00023143"/>
    </source>
</evidence>
<dbReference type="InterPro" id="IPR019776">
    <property type="entry name" value="Flagellar_basal_body_rod_CS"/>
</dbReference>
<comment type="caution">
    <text evidence="9">The sequence shown here is derived from an EMBL/GenBank/DDBJ whole genome shotgun (WGS) entry which is preliminary data.</text>
</comment>
<evidence type="ECO:0000259" key="8">
    <source>
        <dbReference type="Pfam" id="PF22692"/>
    </source>
</evidence>
<dbReference type="InterPro" id="IPR020013">
    <property type="entry name" value="Flagellar_FlgE/F/G"/>
</dbReference>
<evidence type="ECO:0000313" key="10">
    <source>
        <dbReference type="Proteomes" id="UP000245488"/>
    </source>
</evidence>
<feature type="domain" description="Flagellar basal body rod protein N-terminal" evidence="6">
    <location>
        <begin position="37"/>
        <end position="67"/>
    </location>
</feature>
<dbReference type="InterPro" id="IPR053967">
    <property type="entry name" value="LlgE_F_G-like_D1"/>
</dbReference>
<evidence type="ECO:0000313" key="9">
    <source>
        <dbReference type="EMBL" id="PWT28708.1"/>
    </source>
</evidence>
<reference evidence="9 10" key="1">
    <citation type="submission" date="2017-09" db="EMBL/GenBank/DDBJ databases">
        <title>High-quality draft genome sequence of Butyrivibrio fibrisolvens INBov1, isolated from cow rumen.</title>
        <authorList>
            <person name="Rodriguez Hernaez J."/>
            <person name="Rivarola M."/>
            <person name="Paniego N."/>
            <person name="Cravero S."/>
            <person name="Ceron Cucchi M."/>
            <person name="Martinez M.C."/>
        </authorList>
    </citation>
    <scope>NUCLEOTIDE SEQUENCE [LARGE SCALE GENOMIC DNA]</scope>
    <source>
        <strain evidence="9 10">INBov1</strain>
    </source>
</reference>
<dbReference type="InterPro" id="IPR010930">
    <property type="entry name" value="Flg_bb/hook_C_dom"/>
</dbReference>
<dbReference type="PANTHER" id="PTHR30435">
    <property type="entry name" value="FLAGELLAR PROTEIN"/>
    <property type="match status" value="1"/>
</dbReference>
<dbReference type="GO" id="GO:0071978">
    <property type="term" value="P:bacterial-type flagellum-dependent swarming motility"/>
    <property type="evidence" value="ECO:0007669"/>
    <property type="project" value="TreeGrafter"/>
</dbReference>
<keyword evidence="3 4" id="KW-0975">Bacterial flagellum</keyword>
<keyword evidence="9" id="KW-0966">Cell projection</keyword>
<evidence type="ECO:0000259" key="6">
    <source>
        <dbReference type="Pfam" id="PF00460"/>
    </source>
</evidence>
<dbReference type="Pfam" id="PF06429">
    <property type="entry name" value="Flg_bbr_C"/>
    <property type="match status" value="1"/>
</dbReference>
<keyword evidence="10" id="KW-1185">Reference proteome</keyword>
<feature type="region of interest" description="Disordered" evidence="5">
    <location>
        <begin position="331"/>
        <end position="354"/>
    </location>
</feature>
<evidence type="ECO:0000256" key="4">
    <source>
        <dbReference type="RuleBase" id="RU362116"/>
    </source>
</evidence>
<dbReference type="GO" id="GO:0009425">
    <property type="term" value="C:bacterial-type flagellum basal body"/>
    <property type="evidence" value="ECO:0007669"/>
    <property type="project" value="UniProtKB-SubCell"/>
</dbReference>
<evidence type="ECO:0000256" key="1">
    <source>
        <dbReference type="ARBA" id="ARBA00004117"/>
    </source>
</evidence>